<reference evidence="4 5" key="1">
    <citation type="submission" date="2016-10" db="EMBL/GenBank/DDBJ databases">
        <title>Paenibacillus species isolates.</title>
        <authorList>
            <person name="Beno S.M."/>
        </authorList>
    </citation>
    <scope>NUCLEOTIDE SEQUENCE [LARGE SCALE GENOMIC DNA]</scope>
    <source>
        <strain evidence="4 5">FSL H7-0604</strain>
    </source>
</reference>
<evidence type="ECO:0000313" key="5">
    <source>
        <dbReference type="Proteomes" id="UP000187465"/>
    </source>
</evidence>
<accession>A0A1R0WYS4</accession>
<dbReference type="RefSeq" id="WP_036689210.1">
    <property type="nucleotide sequence ID" value="NZ_MKQP01000050.1"/>
</dbReference>
<evidence type="ECO:0000259" key="3">
    <source>
        <dbReference type="Pfam" id="PF14020"/>
    </source>
</evidence>
<gene>
    <name evidence="4" type="ORF">BJP51_28995</name>
</gene>
<evidence type="ECO:0000256" key="2">
    <source>
        <dbReference type="SAM" id="Phobius"/>
    </source>
</evidence>
<dbReference type="Proteomes" id="UP000187465">
    <property type="component" value="Unassembled WGS sequence"/>
</dbReference>
<keyword evidence="2" id="KW-1133">Transmembrane helix</keyword>
<organism evidence="4 5">
    <name type="scientific">Paenibacillus odorifer</name>
    <dbReference type="NCBI Taxonomy" id="189426"/>
    <lineage>
        <taxon>Bacteria</taxon>
        <taxon>Bacillati</taxon>
        <taxon>Bacillota</taxon>
        <taxon>Bacilli</taxon>
        <taxon>Bacillales</taxon>
        <taxon>Paenibacillaceae</taxon>
        <taxon>Paenibacillus</taxon>
    </lineage>
</organism>
<dbReference type="InterPro" id="IPR025330">
    <property type="entry name" value="DUF4236"/>
</dbReference>
<keyword evidence="2" id="KW-0812">Transmembrane</keyword>
<dbReference type="EMBL" id="MKQP01000050">
    <property type="protein sequence ID" value="OMD24597.1"/>
    <property type="molecule type" value="Genomic_DNA"/>
</dbReference>
<keyword evidence="2" id="KW-0472">Membrane</keyword>
<sequence length="113" mass="11823">MGSFRFRKSINLGGGVKLNVGKKGVGISAGVKGARVSAGPSGKRATVSLPGTGLSYSKKIGGGKSSHSSRSNPTLNVDEMTSKQIENRKKNLTIFKFIGIAFALLIVILIIFT</sequence>
<feature type="compositionally biased region" description="Low complexity" evidence="1">
    <location>
        <begin position="58"/>
        <end position="71"/>
    </location>
</feature>
<proteinExistence type="predicted"/>
<name>A0A1R0WYS4_9BACL</name>
<feature type="region of interest" description="Disordered" evidence="1">
    <location>
        <begin position="58"/>
        <end position="80"/>
    </location>
</feature>
<feature type="domain" description="DUF4236" evidence="3">
    <location>
        <begin position="4"/>
        <end position="57"/>
    </location>
</feature>
<evidence type="ECO:0000256" key="1">
    <source>
        <dbReference type="SAM" id="MobiDB-lite"/>
    </source>
</evidence>
<protein>
    <recommendedName>
        <fullName evidence="3">DUF4236 domain-containing protein</fullName>
    </recommendedName>
</protein>
<feature type="transmembrane region" description="Helical" evidence="2">
    <location>
        <begin position="93"/>
        <end position="112"/>
    </location>
</feature>
<dbReference type="AlphaFoldDB" id="A0A1R0WYS4"/>
<dbReference type="Pfam" id="PF14020">
    <property type="entry name" value="DUF4236"/>
    <property type="match status" value="1"/>
</dbReference>
<comment type="caution">
    <text evidence="4">The sequence shown here is derived from an EMBL/GenBank/DDBJ whole genome shotgun (WGS) entry which is preliminary data.</text>
</comment>
<evidence type="ECO:0000313" key="4">
    <source>
        <dbReference type="EMBL" id="OMD24597.1"/>
    </source>
</evidence>